<evidence type="ECO:0000313" key="3">
    <source>
        <dbReference type="Proteomes" id="UP000076408"/>
    </source>
</evidence>
<reference evidence="3" key="1">
    <citation type="journal article" date="2014" name="Genome Biol.">
        <title>Genome analysis of a major urban malaria vector mosquito, Anopheles stephensi.</title>
        <authorList>
            <person name="Jiang X."/>
            <person name="Peery A."/>
            <person name="Hall A.B."/>
            <person name="Sharma A."/>
            <person name="Chen X.G."/>
            <person name="Waterhouse R.M."/>
            <person name="Komissarov A."/>
            <person name="Riehle M.M."/>
            <person name="Shouche Y."/>
            <person name="Sharakhova M.V."/>
            <person name="Lawson D."/>
            <person name="Pakpour N."/>
            <person name="Arensburger P."/>
            <person name="Davidson V.L."/>
            <person name="Eiglmeier K."/>
            <person name="Emrich S."/>
            <person name="George P."/>
            <person name="Kennedy R.C."/>
            <person name="Mane S.P."/>
            <person name="Maslen G."/>
            <person name="Oringanje C."/>
            <person name="Qi Y."/>
            <person name="Settlage R."/>
            <person name="Tojo M."/>
            <person name="Tubio J.M."/>
            <person name="Unger M.F."/>
            <person name="Wang B."/>
            <person name="Vernick K.D."/>
            <person name="Ribeiro J.M."/>
            <person name="James A.A."/>
            <person name="Michel K."/>
            <person name="Riehle M.A."/>
            <person name="Luckhart S."/>
            <person name="Sharakhov I.V."/>
            <person name="Tu Z."/>
        </authorList>
    </citation>
    <scope>NUCLEOTIDE SEQUENCE [LARGE SCALE GENOMIC DNA]</scope>
    <source>
        <strain evidence="3">Indian</strain>
    </source>
</reference>
<feature type="compositionally biased region" description="Polar residues" evidence="1">
    <location>
        <begin position="213"/>
        <end position="228"/>
    </location>
</feature>
<feature type="compositionally biased region" description="Low complexity" evidence="1">
    <location>
        <begin position="1204"/>
        <end position="1213"/>
    </location>
</feature>
<feature type="compositionally biased region" description="Basic and acidic residues" evidence="1">
    <location>
        <begin position="295"/>
        <end position="308"/>
    </location>
</feature>
<reference evidence="2" key="2">
    <citation type="submission" date="2020-05" db="UniProtKB">
        <authorList>
            <consortium name="EnsemblMetazoa"/>
        </authorList>
    </citation>
    <scope>IDENTIFICATION</scope>
    <source>
        <strain evidence="2">Indian</strain>
    </source>
</reference>
<feature type="compositionally biased region" description="Low complexity" evidence="1">
    <location>
        <begin position="981"/>
        <end position="991"/>
    </location>
</feature>
<feature type="region of interest" description="Disordered" evidence="1">
    <location>
        <begin position="521"/>
        <end position="662"/>
    </location>
</feature>
<sequence length="1414" mass="152620">MALTPDEFRKRAPNWSLESDGQLLQYMVSIAKNVESLAAQTRDNLNDLMLTVKQSELKLANATNQFSAVEQVKFVENRVEEDDESFYGLRRRRQQVDEPRTDTAQKQGDERTLDDLIQLAVERSAEGMYRTYEKYPLPLSDSSDDEYPPSVRGTVMHLPPSVLRSLPHVIGSKEWQNSWHVGLDPYENEYDSDRKEEYSESPSETDDGGMFPSQPNSKQHTPSESESSIWGVEGRKRAPSLDPSITGDDGSSVYSFASSSKMPRSLLPAVAGRGIPADVSARLKPPSLFPEEPPEEKAVRSKGDRGLFDDSPEEDEPPTMPTPTPQPRQTAPANDTKHQTFFKGNAQQPARKIVNLFDDEPPEEPLPDATAVPEQRKTINLFIESDEDEDVVRENNVRNNNPDRTTVKNRAGPAGVTNPGQMTKLVDELNNNFRKQQPDQAAPDGSRTVPAARPPVVSNNLRPAPKTNLFDDEPPVDEFDQLFQAAYPSERPAQPVRSALPVAVNLFAEDEEDDYDGIVVGSNETKTHKSPLQGAAQNSPGRLTLPKPADRLPAVKKKSIFDDSESDEHDVNEAALFGSSAKAVPSADPTIPKAAPKVKKSIFSDSSEADDDDDEALFGKSSNILKSKLEALKRSGPASKTDGSNAPGSGKSLFDADSDDDVLKPPVASLLLQKAKTSAAKVSLFDDEPPSDDDDTLFGKNATQTRVEDTEKRTEATAEQQSTSNGQLVPSKQSPEPEKSQPVVKEAPTAAATGSIRSMILKKSIFNSDSESDEDDAMFGTTQKVAENEAISTNKPAVTIEDESKKSQAKDKLDIPTQIDVANVEEKDINTKDVQETATTNGNNTQNASESVSRIEKEGNSHVSIVADPLVDTATASKDSLFESLAESGGEGESEPPPCDDTEPSSGPTLETAIANSNVVQEEIASNEAIIEGDIEPAKPELEAMPLPDEPAPDRMIANDIDYYLHTNETTPPVEPPITPPAAAKSEPKSALTFSPIGLFDDVPPPDDGDETDDATACNDLHRNLHTVEPSEPTLPPIEDETSPYSAETQSLNFIPTGLPSGNNRSRYLFDDEPPPDEPDNGSAGSSLVVKGLFDSPAPASLPPMVEDSRVDRAVKPTRSKVNKLNSKIAINVAALLPGARRTPAVNISSSPEKLPSVTGSVKEADKKSPQSEDVVGSKKLTGLNKGRARIPTMRKPPSRHSLRAAAMASSSLETANSSKSLEDEDDRIVVGSEGKIEHSEAGLPQVGFDPPQKRPADPFVDRLSASVRNPSKRLVLPDGTEGAKPLPIVSDRKGTAKPATKSLFDDSDSNGEDNDDLFKQLPSAKGVGAVKKSVAPVREATKHVPARSIFGSNDEADDGEDDDLFGTAKKSSIVGQLTGAKTEKRGLFDDDDGGSDGDDDLFGSKSSKYHICS</sequence>
<feature type="region of interest" description="Disordered" evidence="1">
    <location>
        <begin position="383"/>
        <end position="475"/>
    </location>
</feature>
<dbReference type="Proteomes" id="UP000076408">
    <property type="component" value="Unassembled WGS sequence"/>
</dbReference>
<dbReference type="VEuPathDB" id="VectorBase:ASTE006463"/>
<feature type="compositionally biased region" description="Polar residues" evidence="1">
    <location>
        <begin position="784"/>
        <end position="796"/>
    </location>
</feature>
<dbReference type="OMA" id="IHTIFYD"/>
<feature type="compositionally biased region" description="Acidic residues" evidence="1">
    <location>
        <begin position="890"/>
        <end position="903"/>
    </location>
</feature>
<name>A0A182YGR7_ANOST</name>
<dbReference type="VEuPathDB" id="VectorBase:ASTEI07653"/>
<feature type="region of interest" description="Disordered" evidence="1">
    <location>
        <begin position="183"/>
        <end position="263"/>
    </location>
</feature>
<feature type="region of interest" description="Disordered" evidence="1">
    <location>
        <begin position="926"/>
        <end position="955"/>
    </location>
</feature>
<feature type="region of interest" description="Disordered" evidence="1">
    <location>
        <begin position="967"/>
        <end position="1120"/>
    </location>
</feature>
<feature type="compositionally biased region" description="Basic and acidic residues" evidence="1">
    <location>
        <begin position="824"/>
        <end position="835"/>
    </location>
</feature>
<feature type="compositionally biased region" description="Acidic residues" evidence="1">
    <location>
        <begin position="685"/>
        <end position="696"/>
    </location>
</feature>
<dbReference type="EnsemblMetazoa" id="ASTEI07653-RA">
    <property type="protein sequence ID" value="ASTEI07653-PA"/>
    <property type="gene ID" value="ASTEI07653"/>
</dbReference>
<feature type="region of interest" description="Disordered" evidence="1">
    <location>
        <begin position="784"/>
        <end position="812"/>
    </location>
</feature>
<feature type="region of interest" description="Disordered" evidence="1">
    <location>
        <begin position="1144"/>
        <end position="1326"/>
    </location>
</feature>
<feature type="compositionally biased region" description="Polar residues" evidence="1">
    <location>
        <begin position="252"/>
        <end position="262"/>
    </location>
</feature>
<feature type="compositionally biased region" description="Acidic residues" evidence="1">
    <location>
        <begin position="1071"/>
        <end position="1080"/>
    </location>
</feature>
<feature type="region of interest" description="Disordered" evidence="1">
    <location>
        <begin position="278"/>
        <end position="349"/>
    </location>
</feature>
<feature type="compositionally biased region" description="Basic and acidic residues" evidence="1">
    <location>
        <begin position="706"/>
        <end position="716"/>
    </location>
</feature>
<feature type="compositionally biased region" description="Basic and acidic residues" evidence="1">
    <location>
        <begin position="1252"/>
        <end position="1261"/>
    </location>
</feature>
<feature type="region of interest" description="Disordered" evidence="1">
    <location>
        <begin position="824"/>
        <end position="910"/>
    </location>
</feature>
<dbReference type="VEuPathDB" id="VectorBase:ASTEI20_035938"/>
<feature type="compositionally biased region" description="Polar residues" evidence="1">
    <location>
        <begin position="429"/>
        <end position="439"/>
    </location>
</feature>
<feature type="region of interest" description="Disordered" evidence="1">
    <location>
        <begin position="1339"/>
        <end position="1414"/>
    </location>
</feature>
<evidence type="ECO:0000256" key="1">
    <source>
        <dbReference type="SAM" id="MobiDB-lite"/>
    </source>
</evidence>
<dbReference type="STRING" id="30069.A0A182YGR7"/>
<evidence type="ECO:0008006" key="4">
    <source>
        <dbReference type="Google" id="ProtNLM"/>
    </source>
</evidence>
<feature type="region of interest" description="Disordered" evidence="1">
    <location>
        <begin position="678"/>
        <end position="759"/>
    </location>
</feature>
<feature type="compositionally biased region" description="Acidic residues" evidence="1">
    <location>
        <begin position="1390"/>
        <end position="1402"/>
    </location>
</feature>
<proteinExistence type="predicted"/>
<feature type="compositionally biased region" description="Acidic residues" evidence="1">
    <location>
        <begin position="1004"/>
        <end position="1014"/>
    </location>
</feature>
<feature type="compositionally biased region" description="Acidic residues" evidence="1">
    <location>
        <begin position="1355"/>
        <end position="1365"/>
    </location>
</feature>
<keyword evidence="3" id="KW-1185">Reference proteome</keyword>
<feature type="compositionally biased region" description="Acidic residues" evidence="1">
    <location>
        <begin position="1306"/>
        <end position="1316"/>
    </location>
</feature>
<accession>A0A182YGR7</accession>
<feature type="compositionally biased region" description="Acidic residues" evidence="1">
    <location>
        <begin position="607"/>
        <end position="616"/>
    </location>
</feature>
<evidence type="ECO:0000313" key="2">
    <source>
        <dbReference type="EnsemblMetazoa" id="ASTEI07653-PA"/>
    </source>
</evidence>
<protein>
    <recommendedName>
        <fullName evidence="4">FAM21/CAPZIP domain-containing protein</fullName>
    </recommendedName>
</protein>
<feature type="compositionally biased region" description="Polar residues" evidence="1">
    <location>
        <begin position="1043"/>
        <end position="1066"/>
    </location>
</feature>
<feature type="compositionally biased region" description="Polar residues" evidence="1">
    <location>
        <begin position="717"/>
        <end position="734"/>
    </location>
</feature>
<feature type="compositionally biased region" description="Basic and acidic residues" evidence="1">
    <location>
        <begin position="802"/>
        <end position="812"/>
    </location>
</feature>
<feature type="compositionally biased region" description="Low complexity" evidence="1">
    <location>
        <begin position="837"/>
        <end position="848"/>
    </location>
</feature>
<organism evidence="2 3">
    <name type="scientific">Anopheles stephensi</name>
    <name type="common">Indo-Pakistan malaria mosquito</name>
    <dbReference type="NCBI Taxonomy" id="30069"/>
    <lineage>
        <taxon>Eukaryota</taxon>
        <taxon>Metazoa</taxon>
        <taxon>Ecdysozoa</taxon>
        <taxon>Arthropoda</taxon>
        <taxon>Hexapoda</taxon>
        <taxon>Insecta</taxon>
        <taxon>Pterygota</taxon>
        <taxon>Neoptera</taxon>
        <taxon>Endopterygota</taxon>
        <taxon>Diptera</taxon>
        <taxon>Nematocera</taxon>
        <taxon>Culicoidea</taxon>
        <taxon>Culicidae</taxon>
        <taxon>Anophelinae</taxon>
        <taxon>Anopheles</taxon>
    </lineage>
</organism>